<dbReference type="OrthoDB" id="8421149at2"/>
<organism evidence="1 2">
    <name type="scientific">Simonsiella muelleri ATCC 29453</name>
    <dbReference type="NCBI Taxonomy" id="641147"/>
    <lineage>
        <taxon>Bacteria</taxon>
        <taxon>Pseudomonadati</taxon>
        <taxon>Pseudomonadota</taxon>
        <taxon>Betaproteobacteria</taxon>
        <taxon>Neisseriales</taxon>
        <taxon>Neisseriaceae</taxon>
        <taxon>Simonsiella</taxon>
    </lineage>
</organism>
<keyword evidence="2" id="KW-1185">Reference proteome</keyword>
<reference evidence="1 2" key="1">
    <citation type="submission" date="2010-03" db="EMBL/GenBank/DDBJ databases">
        <authorList>
            <consortium name="The Broad Institute Genome Sequencing Platform"/>
            <person name="Ward D."/>
            <person name="Earl A."/>
            <person name="Feldgarden M."/>
            <person name="Gevers D."/>
            <person name="Young S."/>
            <person name="Zeng Q."/>
            <person name="Koehrsen M."/>
            <person name="Alvarado L."/>
            <person name="Berlin A.M."/>
            <person name="Borenstein D."/>
            <person name="Chapman S.B."/>
            <person name="Chen Z."/>
            <person name="Engels R."/>
            <person name="Freedman E."/>
            <person name="Gellesch M."/>
            <person name="Goldberg J."/>
            <person name="Griggs A."/>
            <person name="Gujja S."/>
            <person name="Heilman E.R."/>
            <person name="Heiman D.I."/>
            <person name="Hepburn T.A."/>
            <person name="Howarth C."/>
            <person name="Jen D."/>
            <person name="Larson L."/>
            <person name="Mehta T."/>
            <person name="Park D."/>
            <person name="Pearson M."/>
            <person name="Richards J."/>
            <person name="Roberts A."/>
            <person name="Saif S."/>
            <person name="Shea T.D."/>
            <person name="Shenoy N."/>
            <person name="Sisk P."/>
            <person name="Stolte C."/>
            <person name="Sykes S.N."/>
            <person name="Walk T."/>
            <person name="White J."/>
            <person name="Yandava C."/>
            <person name="Izard J."/>
            <person name="Baranova O.V."/>
            <person name="Blanton J.M."/>
            <person name="Tanner A.C."/>
            <person name="Dewhirst F."/>
            <person name="Haas B."/>
            <person name="Nusbaum C."/>
            <person name="Birren B."/>
        </authorList>
    </citation>
    <scope>NUCLEOTIDE SEQUENCE [LARGE SCALE GENOMIC DNA]</scope>
    <source>
        <strain evidence="1 2">ATCC 29453</strain>
    </source>
</reference>
<reference evidence="1 2" key="2">
    <citation type="submission" date="2011-10" db="EMBL/GenBank/DDBJ databases">
        <title>The Genome Sequence of Simonsiella muelleri ATCC 29453.</title>
        <authorList>
            <consortium name="The Broad Institute Genome Sequencing Platform"/>
            <consortium name="The Broad Institute Genome Sequencing Center for Infectious Disease"/>
            <person name="Earl A."/>
            <person name="Ward D."/>
            <person name="Feldgarden M."/>
            <person name="Gevers D."/>
            <person name="Izard J."/>
            <person name="Baranova O.V."/>
            <person name="Blanton J.M."/>
            <person name="Tanner A.C."/>
            <person name="Dewhirst F."/>
            <person name="Young S.K."/>
            <person name="Zeng Q."/>
            <person name="Gargeya S."/>
            <person name="Fitzgerald M."/>
            <person name="Haas B."/>
            <person name="Abouelleil A."/>
            <person name="Alvarado L."/>
            <person name="Arachchi H.M."/>
            <person name="Berlin A."/>
            <person name="Brown A."/>
            <person name="Chapman S.B."/>
            <person name="Chen Z."/>
            <person name="Dunbar C."/>
            <person name="Freedman E."/>
            <person name="Gearin G."/>
            <person name="Goldberg J."/>
            <person name="Griggs A."/>
            <person name="Gujja S."/>
            <person name="Heiman D."/>
            <person name="Howarth C."/>
            <person name="Larson L."/>
            <person name="Lui A."/>
            <person name="MacDonald P.J.P."/>
            <person name="Montmayeur A."/>
            <person name="Murphy C."/>
            <person name="Neiman D."/>
            <person name="Pearson M."/>
            <person name="Priest M."/>
            <person name="Roberts A."/>
            <person name="Saif S."/>
            <person name="Shea T."/>
            <person name="Shenoy N."/>
            <person name="Sisk P."/>
            <person name="Stolte C."/>
            <person name="Sykes S."/>
            <person name="Wortman J."/>
            <person name="Nusbaum C."/>
            <person name="Birren B."/>
        </authorList>
    </citation>
    <scope>NUCLEOTIDE SEQUENCE [LARGE SCALE GENOMIC DNA]</scope>
    <source>
        <strain evidence="1 2">ATCC 29453</strain>
    </source>
</reference>
<dbReference type="EMBL" id="ADCY02000064">
    <property type="protein sequence ID" value="EFG29925.1"/>
    <property type="molecule type" value="Genomic_DNA"/>
</dbReference>
<protein>
    <recommendedName>
        <fullName evidence="3">Major capsid protein</fullName>
    </recommendedName>
</protein>
<evidence type="ECO:0000313" key="2">
    <source>
        <dbReference type="Proteomes" id="UP000017813"/>
    </source>
</evidence>
<evidence type="ECO:0000313" key="1">
    <source>
        <dbReference type="EMBL" id="EFG29925.1"/>
    </source>
</evidence>
<dbReference type="AlphaFoldDB" id="V9HJT7"/>
<dbReference type="Pfam" id="PF20036">
    <property type="entry name" value="Gp13-like"/>
    <property type="match status" value="1"/>
</dbReference>
<accession>V9HJT7</accession>
<dbReference type="RefSeq" id="WP_002643048.1">
    <property type="nucleotide sequence ID" value="NZ_CP019448.1"/>
</dbReference>
<dbReference type="KEGG" id="smur:BWP33_07545"/>
<sequence length="310" mass="33234">MSFDLQVFNKQTYTVMTEVADQDVAKFNEASGGAIALFNKPFSGDFNIQSAFKAIGGLVRRRNAYGSGSVNAVRLQEMLNVAVKIAVGTAPVEFEQQQYDWTLRNPELAAVQIGTQLAKARLADMLNAGVAAISGNSSMVHDASSSAPTFDVLNSGAAKMGDRSGSLKAWVVHSATMHKLYSNALTNAERLFAYEGVNVIRDPFGRVFVITDSPALSSDSVYHTLGLVDNAIVVNDNNDFRAVLDDKTGEENLKTVYQAEWTFGVSVKGYAWDMANGGKSPTDAAIATPTNWDKVATSNKDTAGVLVKTA</sequence>
<name>V9HJT7_9NEIS</name>
<gene>
    <name evidence="1" type="ORF">HMPREF9021_02244</name>
</gene>
<evidence type="ECO:0008006" key="3">
    <source>
        <dbReference type="Google" id="ProtNLM"/>
    </source>
</evidence>
<dbReference type="HOGENOM" id="CLU_063688_0_0_4"/>
<dbReference type="InterPro" id="IPR045404">
    <property type="entry name" value="Gp13-like"/>
</dbReference>
<proteinExistence type="predicted"/>
<dbReference type="Proteomes" id="UP000017813">
    <property type="component" value="Unassembled WGS sequence"/>
</dbReference>
<dbReference type="eggNOG" id="COG5492">
    <property type="taxonomic scope" value="Bacteria"/>
</dbReference>
<dbReference type="STRING" id="641147.HMPREF9021_02244"/>
<comment type="caution">
    <text evidence="1">The sequence shown here is derived from an EMBL/GenBank/DDBJ whole genome shotgun (WGS) entry which is preliminary data.</text>
</comment>